<dbReference type="InterPro" id="IPR036271">
    <property type="entry name" value="Tet_transcr_reg_TetR-rel_C_sf"/>
</dbReference>
<dbReference type="Proteomes" id="UP000050786">
    <property type="component" value="Unassembled WGS sequence"/>
</dbReference>
<dbReference type="RefSeq" id="WP_058271408.1">
    <property type="nucleotide sequence ID" value="NZ_CYPS01000007.1"/>
</dbReference>
<dbReference type="GO" id="GO:0000976">
    <property type="term" value="F:transcription cis-regulatory region binding"/>
    <property type="evidence" value="ECO:0007669"/>
    <property type="project" value="TreeGrafter"/>
</dbReference>
<reference evidence="7" key="1">
    <citation type="submission" date="2015-09" db="EMBL/GenBank/DDBJ databases">
        <authorList>
            <person name="Rodrigo-Torres L."/>
            <person name="Arahal D.R."/>
        </authorList>
    </citation>
    <scope>NUCLEOTIDE SEQUENCE [LARGE SCALE GENOMIC DNA]</scope>
    <source>
        <strain evidence="7">CECT 4293</strain>
    </source>
</reference>
<evidence type="ECO:0000256" key="1">
    <source>
        <dbReference type="ARBA" id="ARBA00023015"/>
    </source>
</evidence>
<dbReference type="GO" id="GO:0003700">
    <property type="term" value="F:DNA-binding transcription factor activity"/>
    <property type="evidence" value="ECO:0007669"/>
    <property type="project" value="TreeGrafter"/>
</dbReference>
<keyword evidence="1" id="KW-0805">Transcription regulation</keyword>
<dbReference type="EMBL" id="CYPS01000007">
    <property type="protein sequence ID" value="CUH41253.1"/>
    <property type="molecule type" value="Genomic_DNA"/>
</dbReference>
<dbReference type="InterPro" id="IPR001647">
    <property type="entry name" value="HTH_TetR"/>
</dbReference>
<protein>
    <submittedName>
        <fullName evidence="6">Mycofactocin system transcriptional regulator</fullName>
    </submittedName>
</protein>
<dbReference type="SUPFAM" id="SSF48498">
    <property type="entry name" value="Tetracyclin repressor-like, C-terminal domain"/>
    <property type="match status" value="1"/>
</dbReference>
<evidence type="ECO:0000313" key="7">
    <source>
        <dbReference type="Proteomes" id="UP000050786"/>
    </source>
</evidence>
<keyword evidence="2 4" id="KW-0238">DNA-binding</keyword>
<gene>
    <name evidence="6" type="ORF">RUM4293_00121</name>
</gene>
<evidence type="ECO:0000256" key="4">
    <source>
        <dbReference type="PROSITE-ProRule" id="PRU00335"/>
    </source>
</evidence>
<keyword evidence="3" id="KW-0804">Transcription</keyword>
<dbReference type="PANTHER" id="PTHR30055">
    <property type="entry name" value="HTH-TYPE TRANSCRIPTIONAL REGULATOR RUTR"/>
    <property type="match status" value="1"/>
</dbReference>
<organism evidence="6 7">
    <name type="scientific">Ruegeria atlantica</name>
    <dbReference type="NCBI Taxonomy" id="81569"/>
    <lineage>
        <taxon>Bacteria</taxon>
        <taxon>Pseudomonadati</taxon>
        <taxon>Pseudomonadota</taxon>
        <taxon>Alphaproteobacteria</taxon>
        <taxon>Rhodobacterales</taxon>
        <taxon>Roseobacteraceae</taxon>
        <taxon>Ruegeria</taxon>
    </lineage>
</organism>
<keyword evidence="7" id="KW-1185">Reference proteome</keyword>
<dbReference type="InterPro" id="IPR050109">
    <property type="entry name" value="HTH-type_TetR-like_transc_reg"/>
</dbReference>
<evidence type="ECO:0000256" key="3">
    <source>
        <dbReference type="ARBA" id="ARBA00023163"/>
    </source>
</evidence>
<evidence type="ECO:0000259" key="5">
    <source>
        <dbReference type="PROSITE" id="PS50977"/>
    </source>
</evidence>
<accession>A0A0P1EJW5</accession>
<evidence type="ECO:0000256" key="2">
    <source>
        <dbReference type="ARBA" id="ARBA00023125"/>
    </source>
</evidence>
<dbReference type="InterPro" id="IPR009057">
    <property type="entry name" value="Homeodomain-like_sf"/>
</dbReference>
<name>A0A0P1EJW5_9RHOB</name>
<dbReference type="Pfam" id="PF00440">
    <property type="entry name" value="TetR_N"/>
    <property type="match status" value="1"/>
</dbReference>
<dbReference type="Gene3D" id="1.10.357.10">
    <property type="entry name" value="Tetracycline Repressor, domain 2"/>
    <property type="match status" value="1"/>
</dbReference>
<dbReference type="AlphaFoldDB" id="A0A0P1EJW5"/>
<evidence type="ECO:0000313" key="6">
    <source>
        <dbReference type="EMBL" id="CUH41253.1"/>
    </source>
</evidence>
<dbReference type="SUPFAM" id="SSF46689">
    <property type="entry name" value="Homeodomain-like"/>
    <property type="match status" value="1"/>
</dbReference>
<proteinExistence type="predicted"/>
<dbReference type="PROSITE" id="PS50977">
    <property type="entry name" value="HTH_TETR_2"/>
    <property type="match status" value="1"/>
</dbReference>
<dbReference type="PANTHER" id="PTHR30055:SF238">
    <property type="entry name" value="MYCOFACTOCIN BIOSYNTHESIS TRANSCRIPTIONAL REGULATOR MFTR-RELATED"/>
    <property type="match status" value="1"/>
</dbReference>
<sequence length="198" mass="21818">MTKAVGRPPRSETEIIEFRTKVSQHALALYRQDGLEAVSIRRLSKAVGCAPTTLYAHFAGKTEILMLLWAEVLAEMAEHVQASVKTTSDPAERLKAAALAFVSYWIDHPDHFRLVFMSNDVGRSDVDSFIETGDVLGHFQMFADLIRNLNPKPGDVKVRTDALVAGMIGVSLCSITIRNYPWSATAMITNQVIEGITA</sequence>
<feature type="domain" description="HTH tetR-type" evidence="5">
    <location>
        <begin position="16"/>
        <end position="76"/>
    </location>
</feature>
<feature type="DNA-binding region" description="H-T-H motif" evidence="4">
    <location>
        <begin position="39"/>
        <end position="58"/>
    </location>
</feature>